<dbReference type="InterPro" id="IPR050250">
    <property type="entry name" value="Macrolide_Exporter_MacB"/>
</dbReference>
<feature type="domain" description="ABC3 transporter permease C-terminal" evidence="8">
    <location>
        <begin position="306"/>
        <end position="418"/>
    </location>
</feature>
<evidence type="ECO:0000256" key="3">
    <source>
        <dbReference type="ARBA" id="ARBA00022692"/>
    </source>
</evidence>
<evidence type="ECO:0000313" key="10">
    <source>
        <dbReference type="Proteomes" id="UP001370348"/>
    </source>
</evidence>
<dbReference type="Pfam" id="PF02687">
    <property type="entry name" value="FtsX"/>
    <property type="match status" value="1"/>
</dbReference>
<evidence type="ECO:0000256" key="6">
    <source>
        <dbReference type="ARBA" id="ARBA00038076"/>
    </source>
</evidence>
<keyword evidence="2" id="KW-1003">Cell membrane</keyword>
<evidence type="ECO:0000256" key="1">
    <source>
        <dbReference type="ARBA" id="ARBA00004651"/>
    </source>
</evidence>
<keyword evidence="3 7" id="KW-0812">Transmembrane</keyword>
<proteinExistence type="inferred from homology"/>
<keyword evidence="5 7" id="KW-0472">Membrane</keyword>
<dbReference type="EMBL" id="CP089984">
    <property type="protein sequence ID" value="WXB12723.1"/>
    <property type="molecule type" value="Genomic_DNA"/>
</dbReference>
<sequence>MEELGPIFRAMLRNKVKFGLIVVEIALTLAVVANCAAMILKARREISQPSGFDDENLLIVTARPLDSAMRKDESLADMLRRDREAVRATPGVHAMLETFFTPWGPNLTTTGVRPAESTMEQLTVQSYPTGEGLTETLGINLVEGREFSREDVDRDTQRAKVFNATQHEHDARGKPLTSFEQDVVISQAFAKHAFGDGPYVGRWLDDEAGTLFHVVGVVDRFYKPGLASDARSNEHVMFYADRDESYGRGFRALVRTEPGQAVLVARDLEERLARPGEPRQIKVERIPEVRTTHFGPQRLVTTLMGVVIALLVLVTALGIAGLTTFSVTERTRQIGTRRALGATTGDILRYFLAENWLLTTLGLVLGFGLAMGLNVIVVSVFAGAKLNVPLLVLSMILLWSVGLGSAIAPALRGARISPAVATRNI</sequence>
<comment type="subcellular location">
    <subcellularLocation>
        <location evidence="1">Cell membrane</location>
        <topology evidence="1">Multi-pass membrane protein</topology>
    </subcellularLocation>
</comment>
<evidence type="ECO:0000256" key="2">
    <source>
        <dbReference type="ARBA" id="ARBA00022475"/>
    </source>
</evidence>
<dbReference type="PANTHER" id="PTHR30572">
    <property type="entry name" value="MEMBRANE COMPONENT OF TRANSPORTER-RELATED"/>
    <property type="match status" value="1"/>
</dbReference>
<dbReference type="Proteomes" id="UP001370348">
    <property type="component" value="Chromosome"/>
</dbReference>
<feature type="transmembrane region" description="Helical" evidence="7">
    <location>
        <begin position="303"/>
        <end position="328"/>
    </location>
</feature>
<evidence type="ECO:0000256" key="7">
    <source>
        <dbReference type="SAM" id="Phobius"/>
    </source>
</evidence>
<reference evidence="9 10" key="1">
    <citation type="submission" date="2021-12" db="EMBL/GenBank/DDBJ databases">
        <title>Discovery of the Pendulisporaceae a myxobacterial family with distinct sporulation behavior and unique specialized metabolism.</title>
        <authorList>
            <person name="Garcia R."/>
            <person name="Popoff A."/>
            <person name="Bader C.D."/>
            <person name="Loehr J."/>
            <person name="Walesch S."/>
            <person name="Walt C."/>
            <person name="Boldt J."/>
            <person name="Bunk B."/>
            <person name="Haeckl F.J.F.P.J."/>
            <person name="Gunesch A.P."/>
            <person name="Birkelbach J."/>
            <person name="Nuebel U."/>
            <person name="Pietschmann T."/>
            <person name="Bach T."/>
            <person name="Mueller R."/>
        </authorList>
    </citation>
    <scope>NUCLEOTIDE SEQUENCE [LARGE SCALE GENOMIC DNA]</scope>
    <source>
        <strain evidence="9 10">MSr11954</strain>
    </source>
</reference>
<gene>
    <name evidence="9" type="ORF">LZC94_33340</name>
</gene>
<evidence type="ECO:0000256" key="4">
    <source>
        <dbReference type="ARBA" id="ARBA00022989"/>
    </source>
</evidence>
<feature type="transmembrane region" description="Helical" evidence="7">
    <location>
        <begin position="388"/>
        <end position="408"/>
    </location>
</feature>
<keyword evidence="4 7" id="KW-1133">Transmembrane helix</keyword>
<name>A0ABZ2LPA8_9BACT</name>
<feature type="transmembrane region" description="Helical" evidence="7">
    <location>
        <begin position="356"/>
        <end position="382"/>
    </location>
</feature>
<organism evidence="9 10">
    <name type="scientific">Pendulispora albinea</name>
    <dbReference type="NCBI Taxonomy" id="2741071"/>
    <lineage>
        <taxon>Bacteria</taxon>
        <taxon>Pseudomonadati</taxon>
        <taxon>Myxococcota</taxon>
        <taxon>Myxococcia</taxon>
        <taxon>Myxococcales</taxon>
        <taxon>Sorangiineae</taxon>
        <taxon>Pendulisporaceae</taxon>
        <taxon>Pendulispora</taxon>
    </lineage>
</organism>
<evidence type="ECO:0000256" key="5">
    <source>
        <dbReference type="ARBA" id="ARBA00023136"/>
    </source>
</evidence>
<keyword evidence="10" id="KW-1185">Reference proteome</keyword>
<evidence type="ECO:0000313" key="9">
    <source>
        <dbReference type="EMBL" id="WXB12723.1"/>
    </source>
</evidence>
<accession>A0ABZ2LPA8</accession>
<protein>
    <submittedName>
        <fullName evidence="9">FtsX-like permease family protein</fullName>
    </submittedName>
</protein>
<evidence type="ECO:0000259" key="8">
    <source>
        <dbReference type="Pfam" id="PF02687"/>
    </source>
</evidence>
<comment type="similarity">
    <text evidence="6">Belongs to the ABC-4 integral membrane protein family.</text>
</comment>
<dbReference type="RefSeq" id="WP_394822344.1">
    <property type="nucleotide sequence ID" value="NZ_CP089984.1"/>
</dbReference>
<dbReference type="PANTHER" id="PTHR30572:SF4">
    <property type="entry name" value="ABC TRANSPORTER PERMEASE YTRF"/>
    <property type="match status" value="1"/>
</dbReference>
<dbReference type="InterPro" id="IPR003838">
    <property type="entry name" value="ABC3_permease_C"/>
</dbReference>
<feature type="transmembrane region" description="Helical" evidence="7">
    <location>
        <begin position="18"/>
        <end position="40"/>
    </location>
</feature>